<dbReference type="PANTHER" id="PTHR33874:SF1">
    <property type="entry name" value="RING FINGER PROTEIN"/>
    <property type="match status" value="1"/>
</dbReference>
<keyword evidence="2" id="KW-1185">Reference proteome</keyword>
<sequence>MEVSSASDQGDQVRVKRQTLQAVLEQCQRAMELLRTTADPRDGEEVDEGTAQCCDSETDELCDLLRSRVESPEFLEKLGSIHMSVPNCAAGGTEECSTWDVISKTDLWEGENINGENGPDQEDYVVVRQEDIVDGIACFMAAYLLSLKQTKVASL</sequence>
<accession>W1P7E7</accession>
<dbReference type="HOGENOM" id="CLU_068568_0_1_1"/>
<dbReference type="eggNOG" id="ENOG502QPYJ">
    <property type="taxonomic scope" value="Eukaryota"/>
</dbReference>
<dbReference type="Proteomes" id="UP000017836">
    <property type="component" value="Unassembled WGS sequence"/>
</dbReference>
<dbReference type="OMA" id="EIDEMYH"/>
<dbReference type="AlphaFoldDB" id="W1P7E7"/>
<reference evidence="2" key="1">
    <citation type="journal article" date="2013" name="Science">
        <title>The Amborella genome and the evolution of flowering plants.</title>
        <authorList>
            <consortium name="Amborella Genome Project"/>
        </authorList>
    </citation>
    <scope>NUCLEOTIDE SEQUENCE [LARGE SCALE GENOMIC DNA]</scope>
</reference>
<dbReference type="PANTHER" id="PTHR33874">
    <property type="entry name" value="RING FINGER PROTEIN"/>
    <property type="match status" value="1"/>
</dbReference>
<proteinExistence type="predicted"/>
<dbReference type="Gramene" id="ERN02895">
    <property type="protein sequence ID" value="ERN02895"/>
    <property type="gene ID" value="AMTR_s00135p00048880"/>
</dbReference>
<evidence type="ECO:0000313" key="2">
    <source>
        <dbReference type="Proteomes" id="UP000017836"/>
    </source>
</evidence>
<evidence type="ECO:0000313" key="1">
    <source>
        <dbReference type="EMBL" id="ERN02895.1"/>
    </source>
</evidence>
<protein>
    <submittedName>
        <fullName evidence="1">Uncharacterized protein</fullName>
    </submittedName>
</protein>
<dbReference type="EMBL" id="KI394463">
    <property type="protein sequence ID" value="ERN02895.1"/>
    <property type="molecule type" value="Genomic_DNA"/>
</dbReference>
<name>W1P7E7_AMBTC</name>
<gene>
    <name evidence="1" type="ORF">AMTR_s00135p00048880</name>
</gene>
<organism evidence="1 2">
    <name type="scientific">Amborella trichopoda</name>
    <dbReference type="NCBI Taxonomy" id="13333"/>
    <lineage>
        <taxon>Eukaryota</taxon>
        <taxon>Viridiplantae</taxon>
        <taxon>Streptophyta</taxon>
        <taxon>Embryophyta</taxon>
        <taxon>Tracheophyta</taxon>
        <taxon>Spermatophyta</taxon>
        <taxon>Magnoliopsida</taxon>
        <taxon>Amborellales</taxon>
        <taxon>Amborellaceae</taxon>
        <taxon>Amborella</taxon>
    </lineage>
</organism>